<dbReference type="STRING" id="1231343.Absy_027_078"/>
<keyword evidence="4" id="KW-1185">Reference proteome</keyword>
<name>A0A270BWI4_9PROT</name>
<keyword evidence="1" id="KW-0812">Transmembrane</keyword>
<dbReference type="InterPro" id="IPR035965">
    <property type="entry name" value="PAS-like_dom_sf"/>
</dbReference>
<dbReference type="FunFam" id="3.30.70.270:FF:000001">
    <property type="entry name" value="Diguanylate cyclase domain protein"/>
    <property type="match status" value="1"/>
</dbReference>
<dbReference type="NCBIfam" id="TIGR00229">
    <property type="entry name" value="sensory_box"/>
    <property type="match status" value="1"/>
</dbReference>
<accession>A0A270BWI4</accession>
<dbReference type="InterPro" id="IPR000014">
    <property type="entry name" value="PAS"/>
</dbReference>
<dbReference type="Pfam" id="PF00990">
    <property type="entry name" value="GGDEF"/>
    <property type="match status" value="1"/>
</dbReference>
<dbReference type="Gene3D" id="3.30.450.20">
    <property type="entry name" value="PAS domain"/>
    <property type="match status" value="1"/>
</dbReference>
<dbReference type="SMART" id="SM00065">
    <property type="entry name" value="GAF"/>
    <property type="match status" value="2"/>
</dbReference>
<sequence length="977" mass="109806">MENWRELYYKNDKNFCKFQNMVLRVSTSSFSVFGLVLKNTKKRIRSVLNYALPVAFVAVCGTAIEFDEYQHAVTDVNEAARRDSQAYANLIMERLDTRFTELDMALAALRGPDDRTAPLSPQVELSLRHYLLSRPTYLTFSVLGADGESIQWSTSPRKKSLAAPLRNFSIIPKMPNHFLGSVHYSENLGTVVLPMRVREKDDSKTGFFLGSPYRLSRFLDEQDLPSDYRKWEFVVVDTRNGQSLTHLLRMQDQVDPLSSIKPEMVAQAPVPGYPFVVQVLVSSSRVWRNYTQQALARWSVEALILALLVIAGEFLIRRRDREQMVHLRRLTDFNMFMAQASQCASQANNEAQLLQEICDMAIRYAHFKIALIAQPDETQRFRMLAISGAQTYMENVVISARADVPEGQGTIGQVWRSGHPIFNASFLNNATLAPWKERALGLGLRSNTALPIYRDGKVWAVFSVYHEKSDIFDDQVQILLKEICINISMGLDRIYSQQLRSALLDNSVVGILLVQDRIVQMTNSYATHMLGMPSGALVGKSTASLYADHGEFKRIAECYAQLAQNREVRIEGVRLARADGQILIADCSGVQLSDLHNNISVWTLEDVTSRDMARRLYHALVNAADAALLATDAEELCSRACADLVRDTLFHAVWIGRVHATGQLEVVSRAGEGTEGIEQINQCMGDYCSPSLSLVVMRAWKERSLVYSNDELSEQANNPCFDFIRDNNWRAVLSTPLWRGDQIWAIMTFASPLAHVFDEQSIALCKRVASLLGHALDKLDVKHRIECLQEQEAQRARHDVLTGLPNRLALAEYLPQALARAQRYNTSVAIGLIDLDGFKQVNDTYGHEAGDRLLQQLGERLQALLRQTDYIARLGGDEFVVVLEGLVMTEVAAQVEAVMNTLHGAVEQPFPVHEGTTAGVGMSVGLALYPQDGTEVEHLLKRADMAMYRAKQNKKTREKWWFLANHLGDESPSTPTV</sequence>
<dbReference type="GO" id="GO:0003824">
    <property type="term" value="F:catalytic activity"/>
    <property type="evidence" value="ECO:0007669"/>
    <property type="project" value="UniProtKB-ARBA"/>
</dbReference>
<organism evidence="3 4">
    <name type="scientific">Acetobacter syzygii</name>
    <dbReference type="NCBI Taxonomy" id="146476"/>
    <lineage>
        <taxon>Bacteria</taxon>
        <taxon>Pseudomonadati</taxon>
        <taxon>Pseudomonadota</taxon>
        <taxon>Alphaproteobacteria</taxon>
        <taxon>Acetobacterales</taxon>
        <taxon>Acetobacteraceae</taxon>
        <taxon>Acetobacter</taxon>
    </lineage>
</organism>
<dbReference type="Gene3D" id="3.30.70.270">
    <property type="match status" value="1"/>
</dbReference>
<dbReference type="NCBIfam" id="TIGR00254">
    <property type="entry name" value="GGDEF"/>
    <property type="match status" value="1"/>
</dbReference>
<dbReference type="InterPro" id="IPR043128">
    <property type="entry name" value="Rev_trsase/Diguanyl_cyclase"/>
</dbReference>
<dbReference type="PROSITE" id="PS50887">
    <property type="entry name" value="GGDEF"/>
    <property type="match status" value="1"/>
</dbReference>
<dbReference type="InterPro" id="IPR029787">
    <property type="entry name" value="Nucleotide_cyclase"/>
</dbReference>
<evidence type="ECO:0000256" key="1">
    <source>
        <dbReference type="SAM" id="Phobius"/>
    </source>
</evidence>
<dbReference type="AlphaFoldDB" id="A0A270BWI4"/>
<gene>
    <name evidence="3" type="ORF">B9K05_01615</name>
</gene>
<dbReference type="PANTHER" id="PTHR46663:SF2">
    <property type="entry name" value="GGDEF DOMAIN-CONTAINING PROTEIN"/>
    <property type="match status" value="1"/>
</dbReference>
<dbReference type="Gene3D" id="3.30.450.40">
    <property type="match status" value="2"/>
</dbReference>
<dbReference type="CDD" id="cd00130">
    <property type="entry name" value="PAS"/>
    <property type="match status" value="1"/>
</dbReference>
<keyword evidence="1" id="KW-1133">Transmembrane helix</keyword>
<feature type="transmembrane region" description="Helical" evidence="1">
    <location>
        <begin position="295"/>
        <end position="316"/>
    </location>
</feature>
<evidence type="ECO:0000259" key="2">
    <source>
        <dbReference type="PROSITE" id="PS50887"/>
    </source>
</evidence>
<dbReference type="InterPro" id="IPR029016">
    <property type="entry name" value="GAF-like_dom_sf"/>
</dbReference>
<dbReference type="InterPro" id="IPR000160">
    <property type="entry name" value="GGDEF_dom"/>
</dbReference>
<reference evidence="3 4" key="1">
    <citation type="submission" date="2017-04" db="EMBL/GenBank/DDBJ databases">
        <title>Kefir bacterial isolates.</title>
        <authorList>
            <person name="Kim Y."/>
            <person name="Blasche S."/>
            <person name="Patil K.R."/>
        </authorList>
    </citation>
    <scope>NUCLEOTIDE SEQUENCE [LARGE SCALE GENOMIC DNA]</scope>
    <source>
        <strain evidence="3 4">KR-2</strain>
    </source>
</reference>
<dbReference type="CDD" id="cd01949">
    <property type="entry name" value="GGDEF"/>
    <property type="match status" value="1"/>
</dbReference>
<dbReference type="Proteomes" id="UP000216033">
    <property type="component" value="Unassembled WGS sequence"/>
</dbReference>
<evidence type="ECO:0000313" key="3">
    <source>
        <dbReference type="EMBL" id="PAL29363.1"/>
    </source>
</evidence>
<dbReference type="SUPFAM" id="SSF55073">
    <property type="entry name" value="Nucleotide cyclase"/>
    <property type="match status" value="1"/>
</dbReference>
<dbReference type="PANTHER" id="PTHR46663">
    <property type="entry name" value="DIGUANYLATE CYCLASE DGCT-RELATED"/>
    <property type="match status" value="1"/>
</dbReference>
<comment type="caution">
    <text evidence="3">The sequence shown here is derived from an EMBL/GenBank/DDBJ whole genome shotgun (WGS) entry which is preliminary data.</text>
</comment>
<protein>
    <recommendedName>
        <fullName evidence="2">GGDEF domain-containing protein</fullName>
    </recommendedName>
</protein>
<proteinExistence type="predicted"/>
<feature type="domain" description="GGDEF" evidence="2">
    <location>
        <begin position="826"/>
        <end position="965"/>
    </location>
</feature>
<evidence type="ECO:0000313" key="4">
    <source>
        <dbReference type="Proteomes" id="UP000216033"/>
    </source>
</evidence>
<dbReference type="SMART" id="SM00267">
    <property type="entry name" value="GGDEF"/>
    <property type="match status" value="1"/>
</dbReference>
<dbReference type="EMBL" id="NDFP01000001">
    <property type="protein sequence ID" value="PAL29363.1"/>
    <property type="molecule type" value="Genomic_DNA"/>
</dbReference>
<dbReference type="InterPro" id="IPR052163">
    <property type="entry name" value="DGC-Regulatory_Protein"/>
</dbReference>
<dbReference type="Pfam" id="PF13185">
    <property type="entry name" value="GAF_2"/>
    <property type="match status" value="2"/>
</dbReference>
<dbReference type="SUPFAM" id="SSF55785">
    <property type="entry name" value="PYP-like sensor domain (PAS domain)"/>
    <property type="match status" value="1"/>
</dbReference>
<dbReference type="OrthoDB" id="23692at2"/>
<dbReference type="SUPFAM" id="SSF55781">
    <property type="entry name" value="GAF domain-like"/>
    <property type="match status" value="2"/>
</dbReference>
<dbReference type="InterPro" id="IPR003018">
    <property type="entry name" value="GAF"/>
</dbReference>
<keyword evidence="1" id="KW-0472">Membrane</keyword>